<sequence>MDLGGSPNSSKEACGIERQLRAFLVERMYIVLALPLSHQRLWYTTPWMLNTTGGPWRTFKELWIFLSNQLTACGRKDALSQIACILWCLWKSRNGVVFENISASMENIIQHGINLATDFQQATGTTFGRDEGRGQVGSAPESMSRWKPPQQNFIKINCDAGWRCLFEMISLVL</sequence>
<evidence type="ECO:0000313" key="2">
    <source>
        <dbReference type="Proteomes" id="UP001454036"/>
    </source>
</evidence>
<gene>
    <name evidence="1" type="ORF">LIER_15362</name>
</gene>
<dbReference type="AlphaFoldDB" id="A0AAV3Q418"/>
<evidence type="ECO:0000313" key="1">
    <source>
        <dbReference type="EMBL" id="GAA0158288.1"/>
    </source>
</evidence>
<reference evidence="1 2" key="1">
    <citation type="submission" date="2024-01" db="EMBL/GenBank/DDBJ databases">
        <title>The complete chloroplast genome sequence of Lithospermum erythrorhizon: insights into the phylogenetic relationship among Boraginaceae species and the maternal lineages of purple gromwells.</title>
        <authorList>
            <person name="Okada T."/>
            <person name="Watanabe K."/>
        </authorList>
    </citation>
    <scope>NUCLEOTIDE SEQUENCE [LARGE SCALE GENOMIC DNA]</scope>
</reference>
<accession>A0AAV3Q418</accession>
<organism evidence="1 2">
    <name type="scientific">Lithospermum erythrorhizon</name>
    <name type="common">Purple gromwell</name>
    <name type="synonym">Lithospermum officinale var. erythrorhizon</name>
    <dbReference type="NCBI Taxonomy" id="34254"/>
    <lineage>
        <taxon>Eukaryota</taxon>
        <taxon>Viridiplantae</taxon>
        <taxon>Streptophyta</taxon>
        <taxon>Embryophyta</taxon>
        <taxon>Tracheophyta</taxon>
        <taxon>Spermatophyta</taxon>
        <taxon>Magnoliopsida</taxon>
        <taxon>eudicotyledons</taxon>
        <taxon>Gunneridae</taxon>
        <taxon>Pentapetalae</taxon>
        <taxon>asterids</taxon>
        <taxon>lamiids</taxon>
        <taxon>Boraginales</taxon>
        <taxon>Boraginaceae</taxon>
        <taxon>Boraginoideae</taxon>
        <taxon>Lithospermeae</taxon>
        <taxon>Lithospermum</taxon>
    </lineage>
</organism>
<dbReference type="EMBL" id="BAABME010003305">
    <property type="protein sequence ID" value="GAA0158288.1"/>
    <property type="molecule type" value="Genomic_DNA"/>
</dbReference>
<dbReference type="Proteomes" id="UP001454036">
    <property type="component" value="Unassembled WGS sequence"/>
</dbReference>
<proteinExistence type="predicted"/>
<keyword evidence="2" id="KW-1185">Reference proteome</keyword>
<name>A0AAV3Q418_LITER</name>
<protein>
    <submittedName>
        <fullName evidence="1">Uncharacterized protein</fullName>
    </submittedName>
</protein>
<comment type="caution">
    <text evidence="1">The sequence shown here is derived from an EMBL/GenBank/DDBJ whole genome shotgun (WGS) entry which is preliminary data.</text>
</comment>